<dbReference type="EMBL" id="JARGDL010000001">
    <property type="protein sequence ID" value="MDF1610775.1"/>
    <property type="molecule type" value="Genomic_DNA"/>
</dbReference>
<dbReference type="Gene3D" id="3.40.630.30">
    <property type="match status" value="1"/>
</dbReference>
<dbReference type="AlphaFoldDB" id="A0AAE3NY72"/>
<keyword evidence="3" id="KW-1185">Reference proteome</keyword>
<evidence type="ECO:0000313" key="3">
    <source>
        <dbReference type="Proteomes" id="UP001221302"/>
    </source>
</evidence>
<evidence type="ECO:0000259" key="1">
    <source>
        <dbReference type="PROSITE" id="PS51186"/>
    </source>
</evidence>
<dbReference type="EC" id="2.3.1.-" evidence="2"/>
<organism evidence="2 3">
    <name type="scientific">Stygiobacter electus</name>
    <dbReference type="NCBI Taxonomy" id="3032292"/>
    <lineage>
        <taxon>Bacteria</taxon>
        <taxon>Pseudomonadati</taxon>
        <taxon>Ignavibacteriota</taxon>
        <taxon>Ignavibacteria</taxon>
        <taxon>Ignavibacteriales</taxon>
        <taxon>Melioribacteraceae</taxon>
        <taxon>Stygiobacter</taxon>
    </lineage>
</organism>
<reference evidence="2" key="1">
    <citation type="submission" date="2023-03" db="EMBL/GenBank/DDBJ databases">
        <title>Stygiobacter electus gen. nov., sp. nov., facultatively anaerobic thermotolerant bacterium of the class Ignavibacteria from a well of Yessentuki mineral water deposit.</title>
        <authorList>
            <person name="Podosokorskaya O.A."/>
            <person name="Elcheninov A.G."/>
            <person name="Petrova N.F."/>
            <person name="Zavarzina D.G."/>
            <person name="Kublanov I.V."/>
            <person name="Merkel A.Y."/>
        </authorList>
    </citation>
    <scope>NUCLEOTIDE SEQUENCE</scope>
    <source>
        <strain evidence="2">09-Me</strain>
    </source>
</reference>
<evidence type="ECO:0000313" key="2">
    <source>
        <dbReference type="EMBL" id="MDF1610775.1"/>
    </source>
</evidence>
<protein>
    <submittedName>
        <fullName evidence="2">GNAT family N-acetyltransferase</fullName>
        <ecNumber evidence="2">2.3.1.-</ecNumber>
    </submittedName>
</protein>
<comment type="caution">
    <text evidence="2">The sequence shown here is derived from an EMBL/GenBank/DDBJ whole genome shotgun (WGS) entry which is preliminary data.</text>
</comment>
<dbReference type="GO" id="GO:0016747">
    <property type="term" value="F:acyltransferase activity, transferring groups other than amino-acyl groups"/>
    <property type="evidence" value="ECO:0007669"/>
    <property type="project" value="InterPro"/>
</dbReference>
<name>A0AAE3NY72_9BACT</name>
<dbReference type="Proteomes" id="UP001221302">
    <property type="component" value="Unassembled WGS sequence"/>
</dbReference>
<feature type="domain" description="N-acetyltransferase" evidence="1">
    <location>
        <begin position="1"/>
        <end position="156"/>
    </location>
</feature>
<sequence length="157" mass="18511">MIRKLQSKDRKEIEKIIYQIENFTDEEKSVALELIDEALNKPEQNYYNIFVYEEDGKILGYHCVGKRALTDGVFDLYWIVVAPFAQDKGIGKVLLEHCENFVKENKGRWLFAETSSKDSYIATRNFYMRNNYSIVTQIKDFYRVGDSLIVFGKYFKT</sequence>
<dbReference type="InterPro" id="IPR016181">
    <property type="entry name" value="Acyl_CoA_acyltransferase"/>
</dbReference>
<dbReference type="PROSITE" id="PS51186">
    <property type="entry name" value="GNAT"/>
    <property type="match status" value="1"/>
</dbReference>
<dbReference type="Pfam" id="PF13508">
    <property type="entry name" value="Acetyltransf_7"/>
    <property type="match status" value="1"/>
</dbReference>
<dbReference type="RefSeq" id="WP_321534541.1">
    <property type="nucleotide sequence ID" value="NZ_JARGDL010000001.1"/>
</dbReference>
<keyword evidence="2" id="KW-0012">Acyltransferase</keyword>
<proteinExistence type="predicted"/>
<dbReference type="CDD" id="cd04301">
    <property type="entry name" value="NAT_SF"/>
    <property type="match status" value="1"/>
</dbReference>
<accession>A0AAE3NY72</accession>
<dbReference type="SUPFAM" id="SSF55729">
    <property type="entry name" value="Acyl-CoA N-acyltransferases (Nat)"/>
    <property type="match status" value="1"/>
</dbReference>
<gene>
    <name evidence="2" type="ORF">P0M35_01310</name>
</gene>
<keyword evidence="2" id="KW-0808">Transferase</keyword>
<dbReference type="InterPro" id="IPR000182">
    <property type="entry name" value="GNAT_dom"/>
</dbReference>